<evidence type="ECO:0000256" key="1">
    <source>
        <dbReference type="SAM" id="MobiDB-lite"/>
    </source>
</evidence>
<comment type="caution">
    <text evidence="2">The sequence shown here is derived from an EMBL/GenBank/DDBJ whole genome shotgun (WGS) entry which is preliminary data.</text>
</comment>
<organism evidence="2 3">
    <name type="scientific">Teratosphaeria destructans</name>
    <dbReference type="NCBI Taxonomy" id="418781"/>
    <lineage>
        <taxon>Eukaryota</taxon>
        <taxon>Fungi</taxon>
        <taxon>Dikarya</taxon>
        <taxon>Ascomycota</taxon>
        <taxon>Pezizomycotina</taxon>
        <taxon>Dothideomycetes</taxon>
        <taxon>Dothideomycetidae</taxon>
        <taxon>Mycosphaerellales</taxon>
        <taxon>Teratosphaeriaceae</taxon>
        <taxon>Teratosphaeria</taxon>
    </lineage>
</organism>
<gene>
    <name evidence="2" type="ORF">Tdes44962_MAKER06953</name>
</gene>
<reference evidence="2 3" key="2">
    <citation type="journal article" date="2021" name="Curr. Genet.">
        <title>Genetic response to nitrogen starvation in the aggressive Eucalyptus foliar pathogen Teratosphaeria destructans.</title>
        <authorList>
            <person name="Havenga M."/>
            <person name="Wingfield B.D."/>
            <person name="Wingfield M.J."/>
            <person name="Dreyer L.L."/>
            <person name="Roets F."/>
            <person name="Aylward J."/>
        </authorList>
    </citation>
    <scope>NUCLEOTIDE SEQUENCE [LARGE SCALE GENOMIC DNA]</scope>
    <source>
        <strain evidence="2">CMW44962</strain>
    </source>
</reference>
<sequence length="75" mass="8219">MDNTNPSIPVSPARRPTIRFGACATRPPGEEPKHVDNFGARFALQPVANSRLVRRRRSAPPRPVSLAGGHTRPVR</sequence>
<dbReference type="Proteomes" id="UP001138500">
    <property type="component" value="Unassembled WGS sequence"/>
</dbReference>
<protein>
    <submittedName>
        <fullName evidence="2">Uncharacterized protein</fullName>
    </submittedName>
</protein>
<name>A0A9W7W6V0_9PEZI</name>
<evidence type="ECO:0000313" key="2">
    <source>
        <dbReference type="EMBL" id="KAH9845031.1"/>
    </source>
</evidence>
<evidence type="ECO:0000313" key="3">
    <source>
        <dbReference type="Proteomes" id="UP001138500"/>
    </source>
</evidence>
<dbReference type="EMBL" id="RIBY02000169">
    <property type="protein sequence ID" value="KAH9845031.1"/>
    <property type="molecule type" value="Genomic_DNA"/>
</dbReference>
<feature type="region of interest" description="Disordered" evidence="1">
    <location>
        <begin position="53"/>
        <end position="75"/>
    </location>
</feature>
<reference evidence="2 3" key="1">
    <citation type="journal article" date="2018" name="IMA Fungus">
        <title>IMA Genome-F 10: Nine draft genome sequences of Claviceps purpurea s.lat., including C. arundinis, C. humidiphila, and C. cf. spartinae, pseudomolecules for the pitch canker pathogen Fusarium circinatum, draft genome of Davidsoniella eucalypti, Grosmannia galeiformis, Quambalaria eucalypti, and Teratosphaeria destructans.</title>
        <authorList>
            <person name="Wingfield B.D."/>
            <person name="Liu M."/>
            <person name="Nguyen H.D."/>
            <person name="Lane F.A."/>
            <person name="Morgan S.W."/>
            <person name="De Vos L."/>
            <person name="Wilken P.M."/>
            <person name="Duong T.A."/>
            <person name="Aylward J."/>
            <person name="Coetzee M.P."/>
            <person name="Dadej K."/>
            <person name="De Beer Z.W."/>
            <person name="Findlay W."/>
            <person name="Havenga M."/>
            <person name="Kolarik M."/>
            <person name="Menzies J.G."/>
            <person name="Naidoo K."/>
            <person name="Pochopski O."/>
            <person name="Shoukouhi P."/>
            <person name="Santana Q.C."/>
            <person name="Seifert K.A."/>
            <person name="Soal N."/>
            <person name="Steenkamp E.T."/>
            <person name="Tatham C.T."/>
            <person name="van der Nest M.A."/>
            <person name="Wingfield M.J."/>
        </authorList>
    </citation>
    <scope>NUCLEOTIDE SEQUENCE [LARGE SCALE GENOMIC DNA]</scope>
    <source>
        <strain evidence="2">CMW44962</strain>
    </source>
</reference>
<keyword evidence="3" id="KW-1185">Reference proteome</keyword>
<dbReference type="AlphaFoldDB" id="A0A9W7W6V0"/>
<accession>A0A9W7W6V0</accession>
<proteinExistence type="predicted"/>